<feature type="chain" id="PRO_5008004651" description="DUF2756 domain-containing protein" evidence="2">
    <location>
        <begin position="27"/>
        <end position="102"/>
    </location>
</feature>
<evidence type="ECO:0008006" key="5">
    <source>
        <dbReference type="Google" id="ProtNLM"/>
    </source>
</evidence>
<evidence type="ECO:0000256" key="2">
    <source>
        <dbReference type="SAM" id="SignalP"/>
    </source>
</evidence>
<evidence type="ECO:0000313" key="3">
    <source>
        <dbReference type="EMBL" id="ANF57820.1"/>
    </source>
</evidence>
<dbReference type="AlphaFoldDB" id="A0A172YEX4"/>
<reference evidence="3 4" key="1">
    <citation type="submission" date="2016-04" db="EMBL/GenBank/DDBJ databases">
        <title>Complete Genome Sequence of Halotalea alkalilenta IHB B 13600.</title>
        <authorList>
            <person name="Swarnkar M.K."/>
            <person name="Sharma A."/>
            <person name="Kaushal K."/>
            <person name="Soni R."/>
            <person name="Rana S."/>
            <person name="Singh A.K."/>
            <person name="Gulati A."/>
        </authorList>
    </citation>
    <scope>NUCLEOTIDE SEQUENCE [LARGE SCALE GENOMIC DNA]</scope>
    <source>
        <strain evidence="3 4">IHB B 13600</strain>
    </source>
</reference>
<evidence type="ECO:0000313" key="4">
    <source>
        <dbReference type="Proteomes" id="UP000077875"/>
    </source>
</evidence>
<evidence type="ECO:0000256" key="1">
    <source>
        <dbReference type="SAM" id="MobiDB-lite"/>
    </source>
</evidence>
<dbReference type="EMBL" id="CP015243">
    <property type="protein sequence ID" value="ANF57820.1"/>
    <property type="molecule type" value="Genomic_DNA"/>
</dbReference>
<feature type="region of interest" description="Disordered" evidence="1">
    <location>
        <begin position="25"/>
        <end position="102"/>
    </location>
</feature>
<accession>A0A172YEX4</accession>
<feature type="signal peptide" evidence="2">
    <location>
        <begin position="1"/>
        <end position="26"/>
    </location>
</feature>
<dbReference type="Proteomes" id="UP000077875">
    <property type="component" value="Chromosome"/>
</dbReference>
<dbReference type="STRING" id="376489.A5892_10380"/>
<feature type="compositionally biased region" description="Low complexity" evidence="1">
    <location>
        <begin position="34"/>
        <end position="48"/>
    </location>
</feature>
<proteinExistence type="predicted"/>
<dbReference type="RefSeq" id="WP_064122746.1">
    <property type="nucleotide sequence ID" value="NZ_CP015243.1"/>
</dbReference>
<keyword evidence="4" id="KW-1185">Reference proteome</keyword>
<name>A0A172YEX4_9GAMM</name>
<dbReference type="KEGG" id="haa:A5892_10380"/>
<protein>
    <recommendedName>
        <fullName evidence="5">DUF2756 domain-containing protein</fullName>
    </recommendedName>
</protein>
<keyword evidence="2" id="KW-0732">Signal</keyword>
<sequence length="102" mass="11693">MKPFSFIARWAAPFALAALWASPSLAQSSGTAVQSPQQRFEQSQRQNQINRTQRDVQQQRSRLNSNQGPTETSERLDRQRLNQSQQGLDQLRRQQQPQSSTP</sequence>
<feature type="compositionally biased region" description="Polar residues" evidence="1">
    <location>
        <begin position="49"/>
        <end position="71"/>
    </location>
</feature>
<gene>
    <name evidence="3" type="ORF">A5892_10380</name>
</gene>
<feature type="compositionally biased region" description="Low complexity" evidence="1">
    <location>
        <begin position="83"/>
        <end position="102"/>
    </location>
</feature>
<organism evidence="3 4">
    <name type="scientific">Halotalea alkalilenta</name>
    <dbReference type="NCBI Taxonomy" id="376489"/>
    <lineage>
        <taxon>Bacteria</taxon>
        <taxon>Pseudomonadati</taxon>
        <taxon>Pseudomonadota</taxon>
        <taxon>Gammaproteobacteria</taxon>
        <taxon>Oceanospirillales</taxon>
        <taxon>Halomonadaceae</taxon>
        <taxon>Halotalea</taxon>
    </lineage>
</organism>